<dbReference type="Proteomes" id="UP000662111">
    <property type="component" value="Unassembled WGS sequence"/>
</dbReference>
<dbReference type="EMBL" id="BMLB01000005">
    <property type="protein sequence ID" value="GGK74234.1"/>
    <property type="molecule type" value="Genomic_DNA"/>
</dbReference>
<comment type="caution">
    <text evidence="1">The sequence shown here is derived from an EMBL/GenBank/DDBJ whole genome shotgun (WGS) entry which is preliminary data.</text>
</comment>
<evidence type="ECO:0000313" key="2">
    <source>
        <dbReference type="Proteomes" id="UP000662111"/>
    </source>
</evidence>
<evidence type="ECO:0000313" key="1">
    <source>
        <dbReference type="EMBL" id="GGK74234.1"/>
    </source>
</evidence>
<protein>
    <recommendedName>
        <fullName evidence="3">Dihydroorotate dehydrogenase electron transfer subunit iron-sulphur cluster binding domain-containing protein</fullName>
    </recommendedName>
</protein>
<dbReference type="RefSeq" id="WP_022921888.1">
    <property type="nucleotide sequence ID" value="NZ_BMLB01000005.1"/>
</dbReference>
<dbReference type="PANTHER" id="PTHR43513:SF3">
    <property type="entry name" value="DIHYDROOROTATE DEHYDROGENASE B (NAD(+)), ELECTRON TRANSFER SUBUNIT-RELATED"/>
    <property type="match status" value="1"/>
</dbReference>
<accession>A0ABQ2FAD2</accession>
<organism evidence="1 2">
    <name type="scientific">Ornithinimicrobium pekingense</name>
    <dbReference type="NCBI Taxonomy" id="384677"/>
    <lineage>
        <taxon>Bacteria</taxon>
        <taxon>Bacillati</taxon>
        <taxon>Actinomycetota</taxon>
        <taxon>Actinomycetes</taxon>
        <taxon>Micrococcales</taxon>
        <taxon>Ornithinimicrobiaceae</taxon>
        <taxon>Ornithinimicrobium</taxon>
    </lineage>
</organism>
<dbReference type="InterPro" id="IPR039261">
    <property type="entry name" value="FNR_nucleotide-bd"/>
</dbReference>
<sequence length="268" mass="27937">MVGTEAVVTSVRAAGAHDVVSLTVPDASPWVHARPGQLVAVPTDPATGRVLPEVHWLAGAHVDPVHGASVDLLLPVQRQTATGERVRLLGPLGRGFPAPSAPVPVLLVGHGGGAVPLRWLVEVLRDRGCPVHVLLSASDPDLHLDLVHLRRHARAVLLALPEDLPATLRRVLDDPAADPAVVYAAGPVPLLRGVAEEALRRGLPVRAAALDLDGPAVVCGTGLCGACDLLVHDDGRGPRQAGRAGRVLRPCLEGPVVPGEWLVEEPAR</sequence>
<dbReference type="InterPro" id="IPR050353">
    <property type="entry name" value="PyrK_electron_transfer"/>
</dbReference>
<dbReference type="Gene3D" id="3.40.50.80">
    <property type="entry name" value="Nucleotide-binding domain of ferredoxin-NADP reductase (FNR) module"/>
    <property type="match status" value="1"/>
</dbReference>
<keyword evidence="2" id="KW-1185">Reference proteome</keyword>
<evidence type="ECO:0008006" key="3">
    <source>
        <dbReference type="Google" id="ProtNLM"/>
    </source>
</evidence>
<proteinExistence type="predicted"/>
<dbReference type="PANTHER" id="PTHR43513">
    <property type="entry name" value="DIHYDROOROTATE DEHYDROGENASE B (NAD(+)), ELECTRON TRANSFER SUBUNIT"/>
    <property type="match status" value="1"/>
</dbReference>
<name>A0ABQ2FAD2_9MICO</name>
<gene>
    <name evidence="1" type="ORF">GCM10011509_23560</name>
</gene>
<dbReference type="SUPFAM" id="SSF52343">
    <property type="entry name" value="Ferredoxin reductase-like, C-terminal NADP-linked domain"/>
    <property type="match status" value="1"/>
</dbReference>
<reference evidence="2" key="1">
    <citation type="journal article" date="2019" name="Int. J. Syst. Evol. Microbiol.">
        <title>The Global Catalogue of Microorganisms (GCM) 10K type strain sequencing project: providing services to taxonomists for standard genome sequencing and annotation.</title>
        <authorList>
            <consortium name="The Broad Institute Genomics Platform"/>
            <consortium name="The Broad Institute Genome Sequencing Center for Infectious Disease"/>
            <person name="Wu L."/>
            <person name="Ma J."/>
        </authorList>
    </citation>
    <scope>NUCLEOTIDE SEQUENCE [LARGE SCALE GENOMIC DNA]</scope>
    <source>
        <strain evidence="2">CGMCC 1.5362</strain>
    </source>
</reference>